<protein>
    <submittedName>
        <fullName evidence="2">ROK family protein</fullName>
    </submittedName>
</protein>
<name>A0A9D1MX63_9BACT</name>
<dbReference type="PANTHER" id="PTHR18964">
    <property type="entry name" value="ROK (REPRESSOR, ORF, KINASE) FAMILY"/>
    <property type="match status" value="1"/>
</dbReference>
<evidence type="ECO:0000313" key="2">
    <source>
        <dbReference type="EMBL" id="HIU90802.1"/>
    </source>
</evidence>
<reference evidence="2" key="1">
    <citation type="submission" date="2020-10" db="EMBL/GenBank/DDBJ databases">
        <authorList>
            <person name="Gilroy R."/>
        </authorList>
    </citation>
    <scope>NUCLEOTIDE SEQUENCE</scope>
    <source>
        <strain evidence="2">ChiHjej12B11-7776</strain>
    </source>
</reference>
<dbReference type="Proteomes" id="UP000886852">
    <property type="component" value="Unassembled WGS sequence"/>
</dbReference>
<evidence type="ECO:0000256" key="1">
    <source>
        <dbReference type="ARBA" id="ARBA00006479"/>
    </source>
</evidence>
<dbReference type="SUPFAM" id="SSF53067">
    <property type="entry name" value="Actin-like ATPase domain"/>
    <property type="match status" value="1"/>
</dbReference>
<comment type="similarity">
    <text evidence="1">Belongs to the ROK (NagC/XylR) family.</text>
</comment>
<evidence type="ECO:0000313" key="3">
    <source>
        <dbReference type="Proteomes" id="UP000886852"/>
    </source>
</evidence>
<dbReference type="EMBL" id="DVOC01000038">
    <property type="protein sequence ID" value="HIU90802.1"/>
    <property type="molecule type" value="Genomic_DNA"/>
</dbReference>
<reference evidence="2" key="2">
    <citation type="journal article" date="2021" name="PeerJ">
        <title>Extensive microbial diversity within the chicken gut microbiome revealed by metagenomics and culture.</title>
        <authorList>
            <person name="Gilroy R."/>
            <person name="Ravi A."/>
            <person name="Getino M."/>
            <person name="Pursley I."/>
            <person name="Horton D.L."/>
            <person name="Alikhan N.F."/>
            <person name="Baker D."/>
            <person name="Gharbi K."/>
            <person name="Hall N."/>
            <person name="Watson M."/>
            <person name="Adriaenssens E.M."/>
            <person name="Foster-Nyarko E."/>
            <person name="Jarju S."/>
            <person name="Secka A."/>
            <person name="Antonio M."/>
            <person name="Oren A."/>
            <person name="Chaudhuri R.R."/>
            <person name="La Ragione R."/>
            <person name="Hildebrand F."/>
            <person name="Pallen M.J."/>
        </authorList>
    </citation>
    <scope>NUCLEOTIDE SEQUENCE</scope>
    <source>
        <strain evidence="2">ChiHjej12B11-7776</strain>
    </source>
</reference>
<dbReference type="PANTHER" id="PTHR18964:SF149">
    <property type="entry name" value="BIFUNCTIONAL UDP-N-ACETYLGLUCOSAMINE 2-EPIMERASE_N-ACETYLMANNOSAMINE KINASE"/>
    <property type="match status" value="1"/>
</dbReference>
<gene>
    <name evidence="2" type="ORF">IAC72_02125</name>
</gene>
<accession>A0A9D1MX63</accession>
<sequence length="283" mass="29883">MIIAMDLGATEIKVAPVNNGKMGKTLKVPTNADGGAQAITQALHRAVALIPEKAEGLAVATAGTVDEKACKITFATQNLPGMTGFDFRRFFANAFPVSVINDAHAALLGEMYFGAGKKLLDKRVAMLTLGSGVGGAYWKNGSLCADQSNDFARFGHVTLKRNGRKCTCGKLGCVETYLSGRAMHRDAAKLGIEGSAFDTNCCDVPANAIFLARIRQYLAAALKKINALCPFDAVIIGGGAADWMGDCFGKVTAGIGYRVIRASLGNDAGLYGAWAHWQEENNV</sequence>
<proteinExistence type="inferred from homology"/>
<dbReference type="AlphaFoldDB" id="A0A9D1MX63"/>
<dbReference type="InterPro" id="IPR000600">
    <property type="entry name" value="ROK"/>
</dbReference>
<dbReference type="Pfam" id="PF00480">
    <property type="entry name" value="ROK"/>
    <property type="match status" value="1"/>
</dbReference>
<dbReference type="InterPro" id="IPR043129">
    <property type="entry name" value="ATPase_NBD"/>
</dbReference>
<organism evidence="2 3">
    <name type="scientific">Candidatus Fimimonas merdipullorum</name>
    <dbReference type="NCBI Taxonomy" id="2840822"/>
    <lineage>
        <taxon>Bacteria</taxon>
        <taxon>Pseudomonadati</taxon>
        <taxon>Myxococcota</taxon>
        <taxon>Myxococcia</taxon>
        <taxon>Myxococcales</taxon>
        <taxon>Cystobacterineae</taxon>
        <taxon>Myxococcaceae</taxon>
        <taxon>Myxococcaceae incertae sedis</taxon>
        <taxon>Candidatus Fimimonas</taxon>
    </lineage>
</organism>
<dbReference type="Gene3D" id="3.30.420.40">
    <property type="match status" value="2"/>
</dbReference>
<comment type="caution">
    <text evidence="2">The sequence shown here is derived from an EMBL/GenBank/DDBJ whole genome shotgun (WGS) entry which is preliminary data.</text>
</comment>